<comment type="catalytic activity">
    <reaction evidence="8 9">
        <text>(1S,2R)-1-C-(indol-3-yl)glycerol 3-phosphate + L-serine = D-glyceraldehyde 3-phosphate + L-tryptophan + H2O</text>
        <dbReference type="Rhea" id="RHEA:10532"/>
        <dbReference type="ChEBI" id="CHEBI:15377"/>
        <dbReference type="ChEBI" id="CHEBI:33384"/>
        <dbReference type="ChEBI" id="CHEBI:57912"/>
        <dbReference type="ChEBI" id="CHEBI:58866"/>
        <dbReference type="ChEBI" id="CHEBI:59776"/>
        <dbReference type="EC" id="4.2.1.20"/>
    </reaction>
</comment>
<keyword evidence="5 9" id="KW-0822">Tryptophan biosynthesis</keyword>
<organism evidence="11 12">
    <name type="scientific">Zymobacter palmae</name>
    <dbReference type="NCBI Taxonomy" id="33074"/>
    <lineage>
        <taxon>Bacteria</taxon>
        <taxon>Pseudomonadati</taxon>
        <taxon>Pseudomonadota</taxon>
        <taxon>Gammaproteobacteria</taxon>
        <taxon>Oceanospirillales</taxon>
        <taxon>Halomonadaceae</taxon>
        <taxon>Zymobacter group</taxon>
        <taxon>Zymobacter</taxon>
    </lineage>
</organism>
<dbReference type="Proteomes" id="UP000267342">
    <property type="component" value="Chromosome"/>
</dbReference>
<reference evidence="11 12" key="1">
    <citation type="submission" date="2018-09" db="EMBL/GenBank/DDBJ databases">
        <title>Zymobacter palmae IAM14233 (=T109) whole genome analysis.</title>
        <authorList>
            <person name="Yanase H."/>
        </authorList>
    </citation>
    <scope>NUCLEOTIDE SEQUENCE [LARGE SCALE GENOMIC DNA]</scope>
    <source>
        <strain evidence="11 12">IAM14233</strain>
    </source>
</reference>
<dbReference type="KEGG" id="zpl:ZBT109_2314"/>
<protein>
    <recommendedName>
        <fullName evidence="9">Tryptophan synthase alpha chain</fullName>
        <ecNumber evidence="9">4.2.1.20</ecNumber>
    </recommendedName>
</protein>
<comment type="similarity">
    <text evidence="9 10">Belongs to the TrpA family.</text>
</comment>
<dbReference type="PANTHER" id="PTHR43406">
    <property type="entry name" value="TRYPTOPHAN SYNTHASE, ALPHA CHAIN"/>
    <property type="match status" value="1"/>
</dbReference>
<accession>A0A348HHE4</accession>
<feature type="active site" description="Proton acceptor" evidence="9">
    <location>
        <position position="49"/>
    </location>
</feature>
<dbReference type="GO" id="GO:0004834">
    <property type="term" value="F:tryptophan synthase activity"/>
    <property type="evidence" value="ECO:0007669"/>
    <property type="project" value="UniProtKB-UniRule"/>
</dbReference>
<keyword evidence="6 9" id="KW-0057">Aromatic amino acid biosynthesis</keyword>
<evidence type="ECO:0000256" key="9">
    <source>
        <dbReference type="HAMAP-Rule" id="MF_00131"/>
    </source>
</evidence>
<evidence type="ECO:0000256" key="6">
    <source>
        <dbReference type="ARBA" id="ARBA00023141"/>
    </source>
</evidence>
<dbReference type="PANTHER" id="PTHR43406:SF1">
    <property type="entry name" value="TRYPTOPHAN SYNTHASE ALPHA CHAIN, CHLOROPLASTIC"/>
    <property type="match status" value="1"/>
</dbReference>
<dbReference type="PROSITE" id="PS00167">
    <property type="entry name" value="TRP_SYNTHASE_ALPHA"/>
    <property type="match status" value="1"/>
</dbReference>
<dbReference type="EC" id="4.2.1.20" evidence="9"/>
<dbReference type="NCBIfam" id="TIGR00262">
    <property type="entry name" value="trpA"/>
    <property type="match status" value="1"/>
</dbReference>
<evidence type="ECO:0000256" key="2">
    <source>
        <dbReference type="ARBA" id="ARBA00004733"/>
    </source>
</evidence>
<dbReference type="Gene3D" id="3.20.20.70">
    <property type="entry name" value="Aldolase class I"/>
    <property type="match status" value="1"/>
</dbReference>
<feature type="active site" description="Proton acceptor" evidence="9">
    <location>
        <position position="60"/>
    </location>
</feature>
<dbReference type="FunFam" id="3.20.20.70:FF:000037">
    <property type="entry name" value="Tryptophan synthase alpha chain"/>
    <property type="match status" value="1"/>
</dbReference>
<dbReference type="UniPathway" id="UPA00035">
    <property type="reaction ID" value="UER00044"/>
</dbReference>
<comment type="function">
    <text evidence="1 9">The alpha subunit is responsible for the aldol cleavage of indoleglycerol phosphate to indole and glyceraldehyde 3-phosphate.</text>
</comment>
<evidence type="ECO:0000313" key="11">
    <source>
        <dbReference type="EMBL" id="BBG31046.1"/>
    </source>
</evidence>
<name>A0A348HHE4_9GAMM</name>
<evidence type="ECO:0000256" key="8">
    <source>
        <dbReference type="ARBA" id="ARBA00049047"/>
    </source>
</evidence>
<dbReference type="RefSeq" id="WP_027706149.1">
    <property type="nucleotide sequence ID" value="NZ_AP018933.1"/>
</dbReference>
<dbReference type="SUPFAM" id="SSF51366">
    <property type="entry name" value="Ribulose-phoshate binding barrel"/>
    <property type="match status" value="1"/>
</dbReference>
<dbReference type="HAMAP" id="MF_00131">
    <property type="entry name" value="Trp_synth_alpha"/>
    <property type="match status" value="1"/>
</dbReference>
<evidence type="ECO:0000256" key="3">
    <source>
        <dbReference type="ARBA" id="ARBA00011270"/>
    </source>
</evidence>
<evidence type="ECO:0000256" key="7">
    <source>
        <dbReference type="ARBA" id="ARBA00023239"/>
    </source>
</evidence>
<keyword evidence="7 9" id="KW-0456">Lyase</keyword>
<evidence type="ECO:0000256" key="5">
    <source>
        <dbReference type="ARBA" id="ARBA00022822"/>
    </source>
</evidence>
<sequence length="268" mass="27849">MSRINACFERLHAENRAALITFIMAGDGGEATSQAVLNALPAAGADIIELGMPFSDPVADGPSIQLAGQRALDNGHRMADTLALVKTFREQNDTTPIVLMGYGNTVYFHGIEAFIDQAKNAGVDGLIIVDIPAEHDAMLAAPARAKGLDVIQLATPTTDDVRLPAVLKNSSGFLYYVSIAGVTGSQAPDIAKVHQAVTRLKASTQTPVAVGFGVRTAEQAAAIGAFSDGVVVGSAIVDAQARAATTEEAVANVVELTNSLAEGIRRAR</sequence>
<dbReference type="InterPro" id="IPR013785">
    <property type="entry name" value="Aldolase_TIM"/>
</dbReference>
<evidence type="ECO:0000256" key="10">
    <source>
        <dbReference type="RuleBase" id="RU003662"/>
    </source>
</evidence>
<evidence type="ECO:0000256" key="1">
    <source>
        <dbReference type="ARBA" id="ARBA00003365"/>
    </source>
</evidence>
<keyword evidence="4 9" id="KW-0028">Amino-acid biosynthesis</keyword>
<evidence type="ECO:0000256" key="4">
    <source>
        <dbReference type="ARBA" id="ARBA00022605"/>
    </source>
</evidence>
<keyword evidence="12" id="KW-1185">Reference proteome</keyword>
<dbReference type="InterPro" id="IPR018204">
    <property type="entry name" value="Trp_synthase_alpha_AS"/>
</dbReference>
<dbReference type="CDD" id="cd04724">
    <property type="entry name" value="Tryptophan_synthase_alpha"/>
    <property type="match status" value="1"/>
</dbReference>
<comment type="subunit">
    <text evidence="3 9">Tetramer of two alpha and two beta chains.</text>
</comment>
<comment type="pathway">
    <text evidence="2 9">Amino-acid biosynthesis; L-tryptophan biosynthesis; L-tryptophan from chorismate: step 5/5.</text>
</comment>
<dbReference type="GO" id="GO:0005829">
    <property type="term" value="C:cytosol"/>
    <property type="evidence" value="ECO:0007669"/>
    <property type="project" value="TreeGrafter"/>
</dbReference>
<dbReference type="InterPro" id="IPR011060">
    <property type="entry name" value="RibuloseP-bd_barrel"/>
</dbReference>
<evidence type="ECO:0000313" key="12">
    <source>
        <dbReference type="Proteomes" id="UP000267342"/>
    </source>
</evidence>
<dbReference type="OrthoDB" id="9804578at2"/>
<dbReference type="Pfam" id="PF00290">
    <property type="entry name" value="Trp_syntA"/>
    <property type="match status" value="1"/>
</dbReference>
<gene>
    <name evidence="9" type="primary">trpA</name>
    <name evidence="11" type="ORF">ZBT109_2314</name>
</gene>
<dbReference type="AlphaFoldDB" id="A0A348HHE4"/>
<dbReference type="STRING" id="1123510.GCA_000620025_01228"/>
<dbReference type="EMBL" id="AP018933">
    <property type="protein sequence ID" value="BBG31046.1"/>
    <property type="molecule type" value="Genomic_DNA"/>
</dbReference>
<proteinExistence type="inferred from homology"/>
<dbReference type="InterPro" id="IPR002028">
    <property type="entry name" value="Trp_synthase_suA"/>
</dbReference>